<keyword evidence="4 9" id="KW-0032">Aminotransferase</keyword>
<dbReference type="InterPro" id="IPR005861">
    <property type="entry name" value="HisP_aminotrans"/>
</dbReference>
<evidence type="ECO:0000256" key="5">
    <source>
        <dbReference type="ARBA" id="ARBA00022679"/>
    </source>
</evidence>
<dbReference type="SUPFAM" id="SSF53383">
    <property type="entry name" value="PLP-dependent transferases"/>
    <property type="match status" value="1"/>
</dbReference>
<dbReference type="CDD" id="cd00609">
    <property type="entry name" value="AAT_like"/>
    <property type="match status" value="1"/>
</dbReference>
<evidence type="ECO:0000256" key="4">
    <source>
        <dbReference type="ARBA" id="ARBA00022576"/>
    </source>
</evidence>
<proteinExistence type="inferred from homology"/>
<organism evidence="11 12">
    <name type="scientific">Lentibacillus halophilus</name>
    <dbReference type="NCBI Taxonomy" id="295065"/>
    <lineage>
        <taxon>Bacteria</taxon>
        <taxon>Bacillati</taxon>
        <taxon>Bacillota</taxon>
        <taxon>Bacilli</taxon>
        <taxon>Bacillales</taxon>
        <taxon>Bacillaceae</taxon>
        <taxon>Lentibacillus</taxon>
    </lineage>
</organism>
<evidence type="ECO:0000256" key="7">
    <source>
        <dbReference type="ARBA" id="ARBA00023102"/>
    </source>
</evidence>
<feature type="modified residue" description="N6-(pyridoxal phosphate)lysine" evidence="9">
    <location>
        <position position="222"/>
    </location>
</feature>
<protein>
    <recommendedName>
        <fullName evidence="9">Histidinol-phosphate aminotransferase</fullName>
        <ecNumber evidence="9">2.6.1.9</ecNumber>
    </recommendedName>
    <alternativeName>
        <fullName evidence="9">Imidazole acetol-phosphate transaminase</fullName>
    </alternativeName>
</protein>
<keyword evidence="6 9" id="KW-0663">Pyridoxal phosphate</keyword>
<evidence type="ECO:0000259" key="10">
    <source>
        <dbReference type="Pfam" id="PF00155"/>
    </source>
</evidence>
<keyword evidence="12" id="KW-1185">Reference proteome</keyword>
<comment type="cofactor">
    <cofactor evidence="1 9">
        <name>pyridoxal 5'-phosphate</name>
        <dbReference type="ChEBI" id="CHEBI:597326"/>
    </cofactor>
</comment>
<name>A0ABP3J718_9BACI</name>
<reference evidence="12" key="1">
    <citation type="journal article" date="2019" name="Int. J. Syst. Evol. Microbiol.">
        <title>The Global Catalogue of Microorganisms (GCM) 10K type strain sequencing project: providing services to taxonomists for standard genome sequencing and annotation.</title>
        <authorList>
            <consortium name="The Broad Institute Genomics Platform"/>
            <consortium name="The Broad Institute Genome Sequencing Center for Infectious Disease"/>
            <person name="Wu L."/>
            <person name="Ma J."/>
        </authorList>
    </citation>
    <scope>NUCLEOTIDE SEQUENCE [LARGE SCALE GENOMIC DNA]</scope>
    <source>
        <strain evidence="12">JCM 12149</strain>
    </source>
</reference>
<evidence type="ECO:0000313" key="11">
    <source>
        <dbReference type="EMBL" id="GAA0444281.1"/>
    </source>
</evidence>
<dbReference type="InterPro" id="IPR050106">
    <property type="entry name" value="HistidinolP_aminotransfase"/>
</dbReference>
<comment type="subunit">
    <text evidence="3 9">Homodimer.</text>
</comment>
<keyword evidence="9" id="KW-0028">Amino-acid biosynthesis</keyword>
<keyword evidence="7 9" id="KW-0368">Histidine biosynthesis</keyword>
<dbReference type="Pfam" id="PF00155">
    <property type="entry name" value="Aminotran_1_2"/>
    <property type="match status" value="1"/>
</dbReference>
<dbReference type="InterPro" id="IPR015422">
    <property type="entry name" value="PyrdxlP-dep_Trfase_small"/>
</dbReference>
<comment type="pathway">
    <text evidence="2 9">Amino-acid biosynthesis; L-histidine biosynthesis; L-histidine from 5-phospho-alpha-D-ribose 1-diphosphate: step 7/9.</text>
</comment>
<accession>A0ABP3J718</accession>
<gene>
    <name evidence="11" type="primary">hisC_2</name>
    <name evidence="9" type="synonym">hisC</name>
    <name evidence="11" type="ORF">GCM10008983_22070</name>
</gene>
<dbReference type="Proteomes" id="UP001501459">
    <property type="component" value="Unassembled WGS sequence"/>
</dbReference>
<evidence type="ECO:0000256" key="6">
    <source>
        <dbReference type="ARBA" id="ARBA00022898"/>
    </source>
</evidence>
<dbReference type="HAMAP" id="MF_01023">
    <property type="entry name" value="HisC_aminotrans_2"/>
    <property type="match status" value="1"/>
</dbReference>
<dbReference type="NCBIfam" id="TIGR01141">
    <property type="entry name" value="hisC"/>
    <property type="match status" value="1"/>
</dbReference>
<dbReference type="Gene3D" id="3.40.640.10">
    <property type="entry name" value="Type I PLP-dependent aspartate aminotransferase-like (Major domain)"/>
    <property type="match status" value="1"/>
</dbReference>
<dbReference type="EC" id="2.6.1.9" evidence="9"/>
<evidence type="ECO:0000256" key="9">
    <source>
        <dbReference type="HAMAP-Rule" id="MF_01023"/>
    </source>
</evidence>
<feature type="domain" description="Aminotransferase class I/classII large" evidence="10">
    <location>
        <begin position="31"/>
        <end position="349"/>
    </location>
</feature>
<comment type="similarity">
    <text evidence="9">Belongs to the class-II pyridoxal-phosphate-dependent aminotransferase family. Histidinol-phosphate aminotransferase subfamily.</text>
</comment>
<sequence>MRNKDILEQMTPYKPGKRIDDVKNDYGLNRIVKLASNENPYGCSDQVYTYMAGATIPYHFYPDGYASELRKTLASKWHVSEKQLLFGAGTDEIVQMIARAFLYPGANTVMAAPTFPQYKHGAWIEGAEVTEVPLIDGYHDLSGMLDAIDDRTTVVWLCSPNNPTGCAIPENDFYTFMNACPSDVLVVLDEAYYEYMSKDADPHVLNNLDKYDNLIVLRTFSKAYGLAGLRVGYGIASESLIKKLDVIRGPFNVSSLAQEAASVAIQDNVFLEQTLQNTHAIKNSFEHFLDTIGWQYYDSETNFLLISTPISGTRVHQHLLENGFIVKAGEDIGAPRTIRVTIGEENDMEDMKGVLRQMNGKLDKE</sequence>
<comment type="catalytic activity">
    <reaction evidence="8 9">
        <text>L-histidinol phosphate + 2-oxoglutarate = 3-(imidazol-4-yl)-2-oxopropyl phosphate + L-glutamate</text>
        <dbReference type="Rhea" id="RHEA:23744"/>
        <dbReference type="ChEBI" id="CHEBI:16810"/>
        <dbReference type="ChEBI" id="CHEBI:29985"/>
        <dbReference type="ChEBI" id="CHEBI:57766"/>
        <dbReference type="ChEBI" id="CHEBI:57980"/>
        <dbReference type="EC" id="2.6.1.9"/>
    </reaction>
</comment>
<evidence type="ECO:0000256" key="8">
    <source>
        <dbReference type="ARBA" id="ARBA00047481"/>
    </source>
</evidence>
<dbReference type="Gene3D" id="3.90.1150.10">
    <property type="entry name" value="Aspartate Aminotransferase, domain 1"/>
    <property type="match status" value="1"/>
</dbReference>
<dbReference type="InterPro" id="IPR001917">
    <property type="entry name" value="Aminotrans_II_pyridoxalP_BS"/>
</dbReference>
<keyword evidence="5 9" id="KW-0808">Transferase</keyword>
<dbReference type="InterPro" id="IPR015421">
    <property type="entry name" value="PyrdxlP-dep_Trfase_major"/>
</dbReference>
<dbReference type="EMBL" id="BAAADM010000054">
    <property type="protein sequence ID" value="GAA0444281.1"/>
    <property type="molecule type" value="Genomic_DNA"/>
</dbReference>
<evidence type="ECO:0000256" key="2">
    <source>
        <dbReference type="ARBA" id="ARBA00005011"/>
    </source>
</evidence>
<comment type="caution">
    <text evidence="11">The sequence shown here is derived from an EMBL/GenBank/DDBJ whole genome shotgun (WGS) entry which is preliminary data.</text>
</comment>
<evidence type="ECO:0000256" key="1">
    <source>
        <dbReference type="ARBA" id="ARBA00001933"/>
    </source>
</evidence>
<dbReference type="InterPro" id="IPR004839">
    <property type="entry name" value="Aminotransferase_I/II_large"/>
</dbReference>
<evidence type="ECO:0000256" key="3">
    <source>
        <dbReference type="ARBA" id="ARBA00011738"/>
    </source>
</evidence>
<dbReference type="PANTHER" id="PTHR43643:SF3">
    <property type="entry name" value="HISTIDINOL-PHOSPHATE AMINOTRANSFERASE"/>
    <property type="match status" value="1"/>
</dbReference>
<dbReference type="InterPro" id="IPR015424">
    <property type="entry name" value="PyrdxlP-dep_Trfase"/>
</dbReference>
<dbReference type="PANTHER" id="PTHR43643">
    <property type="entry name" value="HISTIDINOL-PHOSPHATE AMINOTRANSFERASE 2"/>
    <property type="match status" value="1"/>
</dbReference>
<dbReference type="RefSeq" id="WP_343753090.1">
    <property type="nucleotide sequence ID" value="NZ_BAAADM010000054.1"/>
</dbReference>
<dbReference type="PROSITE" id="PS00599">
    <property type="entry name" value="AA_TRANSFER_CLASS_2"/>
    <property type="match status" value="1"/>
</dbReference>
<evidence type="ECO:0000313" key="12">
    <source>
        <dbReference type="Proteomes" id="UP001501459"/>
    </source>
</evidence>